<dbReference type="Pfam" id="PF00169">
    <property type="entry name" value="PH"/>
    <property type="match status" value="1"/>
</dbReference>
<dbReference type="InterPro" id="IPR011993">
    <property type="entry name" value="PH-like_dom_sf"/>
</dbReference>
<evidence type="ECO:0000256" key="3">
    <source>
        <dbReference type="SAM" id="MobiDB-lite"/>
    </source>
</evidence>
<dbReference type="OrthoDB" id="6020705at2759"/>
<feature type="domain" description="PH" evidence="4">
    <location>
        <begin position="575"/>
        <end position="678"/>
    </location>
</feature>
<feature type="compositionally biased region" description="Polar residues" evidence="3">
    <location>
        <begin position="55"/>
        <end position="70"/>
    </location>
</feature>
<dbReference type="PANTHER" id="PTHR12156:SF22">
    <property type="entry name" value="PLECKSTRIN HOMOLOGY-LIKE DOMAIN FAMILY B MEMBER 3"/>
    <property type="match status" value="1"/>
</dbReference>
<keyword evidence="1 2" id="KW-0175">Coiled coil</keyword>
<dbReference type="SUPFAM" id="SSF50729">
    <property type="entry name" value="PH domain-like"/>
    <property type="match status" value="1"/>
</dbReference>
<evidence type="ECO:0000313" key="5">
    <source>
        <dbReference type="Proteomes" id="UP000515156"/>
    </source>
</evidence>
<dbReference type="FunCoup" id="A0A6P7YVL0">
    <property type="interactions" value="689"/>
</dbReference>
<sequence>MVVQTPGTILGTSELSAYLALAEKNHCGTVEQMTLETSQNTEVEIEGHCEEQEADSVSSEACSSPGGTTDSAEEDEGSSTESAHNGEENPVPKKQEKADVNQMQAEQLEVMTRISKLEQRVKELHQQKKELNIEMEMEGALLEGELRMEEQELTREEDVIQMLQSRLEDTEKKYFAEREKERANVVEERRKVDELERRYVEYQKLMDKQPESLRELLKKQIQEMSELLEVATKAFEDLEFQQLEEESSLEEERETSYRQITQEISEYQNNLNKRKLKVLRLEEQVKKIREQMGIECQALSEEKSQTMKSLLLEKNRLLELSDRCEKENRGSFPGGQQVLTKLAVSQKYLPFDNSAGSTHSCVLSVSNVSVLSSLKSSPGLQRTNSLPRRRGETTCGRDSDRPVSLHGNAGLLALQLVQLEGVQGSGQLAGSSSLQMTRLQTPLLQLQNRHLLNGSVMKTSLGSSRLQYGPENPLSKIAEMEKLLREALAEKERLLKAREAKRAAQEEARKKKEETAQEQKTQGKMPEVVLGPIQASQPDSLTVQVKNSRPAFNLRSHMESLGHSVETCPQVTVTAALCKGYLVKMGGRIKTWKKRWFVFDCQKRRLAYFADKEELKLKGVIYFQAIEEVYYDHLRSASMSPHPKLTFCVKTYERLFCMVAPTPEAMRLWIDVIVTAAEENICGLRLEGWPDLFHKYCHTGKTKGPSSPALRFQQWPIQITNTWQDPKKVQNILYCLSQK</sequence>
<evidence type="ECO:0000256" key="1">
    <source>
        <dbReference type="ARBA" id="ARBA00023054"/>
    </source>
</evidence>
<keyword evidence="5" id="KW-1185">Reference proteome</keyword>
<dbReference type="Proteomes" id="UP000515156">
    <property type="component" value="Chromosome 8"/>
</dbReference>
<dbReference type="InterPro" id="IPR001849">
    <property type="entry name" value="PH_domain"/>
</dbReference>
<feature type="region of interest" description="Disordered" evidence="3">
    <location>
        <begin position="49"/>
        <end position="100"/>
    </location>
</feature>
<dbReference type="Gene3D" id="2.30.29.30">
    <property type="entry name" value="Pleckstrin-homology domain (PH domain)/Phosphotyrosine-binding domain (PTB)"/>
    <property type="match status" value="1"/>
</dbReference>
<dbReference type="KEGG" id="muo:115475621"/>
<gene>
    <name evidence="6" type="primary">PHLDB3</name>
</gene>
<dbReference type="SUPFAM" id="SSF103657">
    <property type="entry name" value="BAR/IMD domain-like"/>
    <property type="match status" value="1"/>
</dbReference>
<feature type="compositionally biased region" description="Basic and acidic residues" evidence="3">
    <location>
        <begin position="389"/>
        <end position="402"/>
    </location>
</feature>
<dbReference type="SMART" id="SM00233">
    <property type="entry name" value="PH"/>
    <property type="match status" value="1"/>
</dbReference>
<dbReference type="PROSITE" id="PS50003">
    <property type="entry name" value="PH_DOMAIN"/>
    <property type="match status" value="1"/>
</dbReference>
<feature type="region of interest" description="Disordered" evidence="3">
    <location>
        <begin position="499"/>
        <end position="524"/>
    </location>
</feature>
<accession>A0A6P7YVL0</accession>
<dbReference type="CTD" id="653583"/>
<feature type="compositionally biased region" description="Basic and acidic residues" evidence="3">
    <location>
        <begin position="84"/>
        <end position="99"/>
    </location>
</feature>
<evidence type="ECO:0000256" key="2">
    <source>
        <dbReference type="SAM" id="Coils"/>
    </source>
</evidence>
<proteinExistence type="predicted"/>
<name>A0A6P7YVL0_9AMPH</name>
<feature type="coiled-coil region" evidence="2">
    <location>
        <begin position="100"/>
        <end position="327"/>
    </location>
</feature>
<reference evidence="6" key="1">
    <citation type="submission" date="2025-08" db="UniProtKB">
        <authorList>
            <consortium name="RefSeq"/>
        </authorList>
    </citation>
    <scope>IDENTIFICATION</scope>
</reference>
<dbReference type="InterPro" id="IPR052212">
    <property type="entry name" value="PH-like_domain"/>
</dbReference>
<dbReference type="InParanoid" id="A0A6P7YVL0"/>
<dbReference type="RefSeq" id="XP_030067349.1">
    <property type="nucleotide sequence ID" value="XM_030211489.1"/>
</dbReference>
<dbReference type="FunFam" id="2.30.29.30:FF:000006">
    <property type="entry name" value="Pleckstrin homology like domain family B member 1"/>
    <property type="match status" value="1"/>
</dbReference>
<evidence type="ECO:0000313" key="6">
    <source>
        <dbReference type="RefSeq" id="XP_030067349.1"/>
    </source>
</evidence>
<dbReference type="InterPro" id="IPR027267">
    <property type="entry name" value="AH/BAR_dom_sf"/>
</dbReference>
<feature type="region of interest" description="Disordered" evidence="3">
    <location>
        <begin position="376"/>
        <end position="402"/>
    </location>
</feature>
<dbReference type="GeneID" id="115475621"/>
<evidence type="ECO:0000259" key="4">
    <source>
        <dbReference type="PROSITE" id="PS50003"/>
    </source>
</evidence>
<feature type="compositionally biased region" description="Basic and acidic residues" evidence="3">
    <location>
        <begin position="499"/>
        <end position="517"/>
    </location>
</feature>
<protein>
    <submittedName>
        <fullName evidence="6">Pleckstrin homology-like domain family B member 3 isoform X1</fullName>
    </submittedName>
</protein>
<organism evidence="5 6">
    <name type="scientific">Microcaecilia unicolor</name>
    <dbReference type="NCBI Taxonomy" id="1415580"/>
    <lineage>
        <taxon>Eukaryota</taxon>
        <taxon>Metazoa</taxon>
        <taxon>Chordata</taxon>
        <taxon>Craniata</taxon>
        <taxon>Vertebrata</taxon>
        <taxon>Euteleostomi</taxon>
        <taxon>Amphibia</taxon>
        <taxon>Gymnophiona</taxon>
        <taxon>Siphonopidae</taxon>
        <taxon>Microcaecilia</taxon>
    </lineage>
</organism>
<dbReference type="AlphaFoldDB" id="A0A6P7YVL0"/>
<dbReference type="PANTHER" id="PTHR12156">
    <property type="entry name" value="PLECKSTRIN HOMOLOGY-LIKE DOMAIN, FAMILY B, MEMBER 3"/>
    <property type="match status" value="1"/>
</dbReference>